<accession>A0AAV6ZT66</accession>
<feature type="region of interest" description="Disordered" evidence="1">
    <location>
        <begin position="1"/>
        <end position="20"/>
    </location>
</feature>
<evidence type="ECO:0000313" key="2">
    <source>
        <dbReference type="EMBL" id="KAG8549238.1"/>
    </source>
</evidence>
<proteinExistence type="predicted"/>
<dbReference type="Proteomes" id="UP000824782">
    <property type="component" value="Unassembled WGS sequence"/>
</dbReference>
<dbReference type="EMBL" id="WNYA01000212">
    <property type="protein sequence ID" value="KAG8549238.1"/>
    <property type="molecule type" value="Genomic_DNA"/>
</dbReference>
<protein>
    <submittedName>
        <fullName evidence="2">Uncharacterized protein</fullName>
    </submittedName>
</protein>
<feature type="region of interest" description="Disordered" evidence="1">
    <location>
        <begin position="46"/>
        <end position="67"/>
    </location>
</feature>
<evidence type="ECO:0000313" key="3">
    <source>
        <dbReference type="Proteomes" id="UP000824782"/>
    </source>
</evidence>
<evidence type="ECO:0000256" key="1">
    <source>
        <dbReference type="SAM" id="MobiDB-lite"/>
    </source>
</evidence>
<sequence>MLVSHREGEWGGVSRRCGPSPWEKKLSPWSMSLVIIPSKSLRFCSGKSLKSGNRQRTDSRDGNQGGKFPPCLWDKLQYGILDFQCVAWLF</sequence>
<dbReference type="AlphaFoldDB" id="A0AAV6ZT66"/>
<name>A0AAV6ZT66_ENGPU</name>
<gene>
    <name evidence="2" type="ORF">GDO81_021962</name>
</gene>
<reference evidence="2" key="1">
    <citation type="thesis" date="2020" institute="ProQuest LLC" country="789 East Eisenhower Parkway, Ann Arbor, MI, USA">
        <title>Comparative Genomics and Chromosome Evolution.</title>
        <authorList>
            <person name="Mudd A.B."/>
        </authorList>
    </citation>
    <scope>NUCLEOTIDE SEQUENCE</scope>
    <source>
        <strain evidence="2">237g6f4</strain>
        <tissue evidence="2">Blood</tissue>
    </source>
</reference>
<comment type="caution">
    <text evidence="2">The sequence shown here is derived from an EMBL/GenBank/DDBJ whole genome shotgun (WGS) entry which is preliminary data.</text>
</comment>
<keyword evidence="3" id="KW-1185">Reference proteome</keyword>
<organism evidence="2 3">
    <name type="scientific">Engystomops pustulosus</name>
    <name type="common">Tungara frog</name>
    <name type="synonym">Physalaemus pustulosus</name>
    <dbReference type="NCBI Taxonomy" id="76066"/>
    <lineage>
        <taxon>Eukaryota</taxon>
        <taxon>Metazoa</taxon>
        <taxon>Chordata</taxon>
        <taxon>Craniata</taxon>
        <taxon>Vertebrata</taxon>
        <taxon>Euteleostomi</taxon>
        <taxon>Amphibia</taxon>
        <taxon>Batrachia</taxon>
        <taxon>Anura</taxon>
        <taxon>Neobatrachia</taxon>
        <taxon>Hyloidea</taxon>
        <taxon>Leptodactylidae</taxon>
        <taxon>Leiuperinae</taxon>
        <taxon>Engystomops</taxon>
    </lineage>
</organism>